<feature type="domain" description="DUF6089" evidence="1">
    <location>
        <begin position="15"/>
        <end position="219"/>
    </location>
</feature>
<evidence type="ECO:0000259" key="1">
    <source>
        <dbReference type="Pfam" id="PF19573"/>
    </source>
</evidence>
<dbReference type="AlphaFoldDB" id="I0KAH0"/>
<dbReference type="SUPFAM" id="SSF56925">
    <property type="entry name" value="OMPA-like"/>
    <property type="match status" value="1"/>
</dbReference>
<dbReference type="Proteomes" id="UP000011058">
    <property type="component" value="Chromosome"/>
</dbReference>
<dbReference type="eggNOG" id="COG3637">
    <property type="taxonomic scope" value="Bacteria"/>
</dbReference>
<protein>
    <recommendedName>
        <fullName evidence="1">DUF6089 domain-containing protein</fullName>
    </recommendedName>
</protein>
<sequence length="224" mass="24467">MKLPIARLLAVGLFLSPLLGISQKVEIGGGIGAMLYKGDVSPTLDPQFARLGGSLFFRYHPSQAFAVRAQVMVGRIVGADSLSRDVFQQSRGAAFRNTIREAALTAEYKFRNYTPLRNVKNWTPYVFGGVAVFGHGLRLPGEKPIGIAFPLGVGIKYEIARPWSIGAEFGTRFTTSDSLDGLANPTASTPRLSQSDPDRKDHYTFVALTLSYTFYRVFCPPGSL</sequence>
<dbReference type="STRING" id="1166018.FAES_3114"/>
<evidence type="ECO:0000313" key="3">
    <source>
        <dbReference type="Proteomes" id="UP000011058"/>
    </source>
</evidence>
<dbReference type="HOGENOM" id="CLU_071588_2_0_10"/>
<name>I0KAH0_9BACT</name>
<dbReference type="EMBL" id="HE796683">
    <property type="protein sequence ID" value="CCH01123.1"/>
    <property type="molecule type" value="Genomic_DNA"/>
</dbReference>
<proteinExistence type="predicted"/>
<reference evidence="2 3" key="1">
    <citation type="journal article" date="2012" name="J. Bacteriol.">
        <title>Genome Sequence of Fibrella aestuarina BUZ 2T, a Filamentous Marine Bacterium.</title>
        <authorList>
            <person name="Filippini M."/>
            <person name="Qi W."/>
            <person name="Blom J."/>
            <person name="Goesmann A."/>
            <person name="Smits T.H."/>
            <person name="Bagheri H.C."/>
        </authorList>
    </citation>
    <scope>NUCLEOTIDE SEQUENCE [LARGE SCALE GENOMIC DNA]</scope>
    <source>
        <strain evidence="3">BUZ 2T</strain>
    </source>
</reference>
<gene>
    <name evidence="2" type="ORF">FAES_3114</name>
</gene>
<dbReference type="KEGG" id="fae:FAES_3114"/>
<keyword evidence="3" id="KW-1185">Reference proteome</keyword>
<dbReference type="PATRIC" id="fig|1166018.3.peg.4883"/>
<dbReference type="InterPro" id="IPR011250">
    <property type="entry name" value="OMP/PagP_B-barrel"/>
</dbReference>
<evidence type="ECO:0000313" key="2">
    <source>
        <dbReference type="EMBL" id="CCH01123.1"/>
    </source>
</evidence>
<dbReference type="InterPro" id="IPR045743">
    <property type="entry name" value="DUF6089"/>
</dbReference>
<organism evidence="2 3">
    <name type="scientific">Fibrella aestuarina BUZ 2</name>
    <dbReference type="NCBI Taxonomy" id="1166018"/>
    <lineage>
        <taxon>Bacteria</taxon>
        <taxon>Pseudomonadati</taxon>
        <taxon>Bacteroidota</taxon>
        <taxon>Cytophagia</taxon>
        <taxon>Cytophagales</taxon>
        <taxon>Spirosomataceae</taxon>
        <taxon>Fibrella</taxon>
    </lineage>
</organism>
<dbReference type="OrthoDB" id="654178at2"/>
<dbReference type="Pfam" id="PF19573">
    <property type="entry name" value="DUF6089"/>
    <property type="match status" value="1"/>
</dbReference>
<accession>I0KAH0</accession>
<dbReference type="RefSeq" id="WP_015332222.1">
    <property type="nucleotide sequence ID" value="NC_020054.1"/>
</dbReference>